<accession>A0A6M3J3V2</accession>
<reference evidence="1" key="1">
    <citation type="submission" date="2020-03" db="EMBL/GenBank/DDBJ databases">
        <title>The deep terrestrial virosphere.</title>
        <authorList>
            <person name="Holmfeldt K."/>
            <person name="Nilsson E."/>
            <person name="Simone D."/>
            <person name="Lopez-Fernandez M."/>
            <person name="Wu X."/>
            <person name="de Brujin I."/>
            <person name="Lundin D."/>
            <person name="Andersson A."/>
            <person name="Bertilsson S."/>
            <person name="Dopson M."/>
        </authorList>
    </citation>
    <scope>NUCLEOTIDE SEQUENCE</scope>
    <source>
        <strain evidence="1">MM415B00575</strain>
        <strain evidence="2">TM448B00295</strain>
    </source>
</reference>
<dbReference type="EMBL" id="MT141507">
    <property type="protein sequence ID" value="QJA63831.1"/>
    <property type="molecule type" value="Genomic_DNA"/>
</dbReference>
<dbReference type="AlphaFoldDB" id="A0A6M3J3V2"/>
<evidence type="ECO:0000313" key="2">
    <source>
        <dbReference type="EMBL" id="QJH94752.1"/>
    </source>
</evidence>
<dbReference type="EMBL" id="MT144605">
    <property type="protein sequence ID" value="QJH94752.1"/>
    <property type="molecule type" value="Genomic_DNA"/>
</dbReference>
<sequence length="154" mass="16320">MGTKKISAMTELTTPALADYLLILDSSASEDKKIKFQNAIIGATTYSMTAAQTSLTIGTELKASPIEVVFLGASAAESLNMINGSNDGHIKVIVASNANVTIVRNDAYIKLNQPTANPNFAMSTGDILALVNEDGNPDTPANGTWKELFRSIQL</sequence>
<protein>
    <submittedName>
        <fullName evidence="1">Uncharacterized protein</fullName>
    </submittedName>
</protein>
<gene>
    <name evidence="1" type="ORF">MM415B00575_0003</name>
    <name evidence="2" type="ORF">TM448B00295_0028</name>
</gene>
<organism evidence="1">
    <name type="scientific">viral metagenome</name>
    <dbReference type="NCBI Taxonomy" id="1070528"/>
    <lineage>
        <taxon>unclassified sequences</taxon>
        <taxon>metagenomes</taxon>
        <taxon>organismal metagenomes</taxon>
    </lineage>
</organism>
<name>A0A6M3J3V2_9ZZZZ</name>
<evidence type="ECO:0000313" key="1">
    <source>
        <dbReference type="EMBL" id="QJA63831.1"/>
    </source>
</evidence>
<proteinExistence type="predicted"/>